<dbReference type="Pfam" id="PF02325">
    <property type="entry name" value="CCB3_YggT"/>
    <property type="match status" value="1"/>
</dbReference>
<dbReference type="AlphaFoldDB" id="A0A8S0X111"/>
<protein>
    <submittedName>
        <fullName evidence="3">YGGT family</fullName>
    </submittedName>
</protein>
<sequence length="86" mass="9456">MAEIVDNVVTILTWAIVIRALLSFAPNLRDNALVRLLNDVTEPLLRPFRRFQIGGGGFAVDFSPILAIIVLNIIRTVLLRVLGGGF</sequence>
<organism evidence="3">
    <name type="scientific">Acididesulfobacillus acetoxydans</name>
    <dbReference type="NCBI Taxonomy" id="1561005"/>
    <lineage>
        <taxon>Bacteria</taxon>
        <taxon>Bacillati</taxon>
        <taxon>Bacillota</taxon>
        <taxon>Clostridia</taxon>
        <taxon>Eubacteriales</taxon>
        <taxon>Peptococcaceae</taxon>
        <taxon>Acididesulfobacillus</taxon>
    </lineage>
</organism>
<reference evidence="4" key="1">
    <citation type="submission" date="2014-11" db="EMBL/GenBank/DDBJ databases">
        <authorList>
            <person name="Hornung B.V."/>
        </authorList>
    </citation>
    <scope>NUCLEOTIDE SEQUENCE</scope>
    <source>
        <strain evidence="4">INE</strain>
    </source>
</reference>
<dbReference type="PANTHER" id="PTHR33219">
    <property type="entry name" value="YLMG HOMOLOG PROTEIN 2, CHLOROPLASTIC"/>
    <property type="match status" value="1"/>
</dbReference>
<dbReference type="EMBL" id="CDGJ01000003">
    <property type="protein sequence ID" value="CEJ05752.1"/>
    <property type="molecule type" value="Genomic_DNA"/>
</dbReference>
<feature type="transmembrane region" description="Helical" evidence="2">
    <location>
        <begin position="53"/>
        <end position="74"/>
    </location>
</feature>
<reference evidence="3" key="2">
    <citation type="submission" date="2020-01" db="EMBL/GenBank/DDBJ databases">
        <authorList>
            <person name="Hornung B."/>
        </authorList>
    </citation>
    <scope>NUCLEOTIDE SEQUENCE</scope>
    <source>
        <strain evidence="3">PacBioINE</strain>
    </source>
</reference>
<dbReference type="PANTHER" id="PTHR33219:SF14">
    <property type="entry name" value="PROTEIN COFACTOR ASSEMBLY OF COMPLEX C SUBUNIT B CCB3, CHLOROPLASTIC-RELATED"/>
    <property type="match status" value="1"/>
</dbReference>
<dbReference type="GO" id="GO:0016020">
    <property type="term" value="C:membrane"/>
    <property type="evidence" value="ECO:0007669"/>
    <property type="project" value="InterPro"/>
</dbReference>
<evidence type="ECO:0000313" key="5">
    <source>
        <dbReference type="Proteomes" id="UP001071230"/>
    </source>
</evidence>
<proteinExistence type="inferred from homology"/>
<keyword evidence="2" id="KW-1133">Transmembrane helix</keyword>
<keyword evidence="5" id="KW-1185">Reference proteome</keyword>
<keyword evidence="2" id="KW-0472">Membrane</keyword>
<evidence type="ECO:0000313" key="4">
    <source>
        <dbReference type="EMBL" id="CEJ05752.1"/>
    </source>
</evidence>
<evidence type="ECO:0000256" key="1">
    <source>
        <dbReference type="ARBA" id="ARBA00010894"/>
    </source>
</evidence>
<dbReference type="KEGG" id="aacx:DEACI_3694"/>
<dbReference type="Proteomes" id="UP000836597">
    <property type="component" value="Chromosome"/>
</dbReference>
<keyword evidence="2" id="KW-0812">Transmembrane</keyword>
<evidence type="ECO:0000256" key="2">
    <source>
        <dbReference type="SAM" id="Phobius"/>
    </source>
</evidence>
<feature type="transmembrane region" description="Helical" evidence="2">
    <location>
        <begin position="7"/>
        <end position="25"/>
    </location>
</feature>
<dbReference type="RefSeq" id="WP_240986176.1">
    <property type="nucleotide sequence ID" value="NZ_CDGJ01000003.1"/>
</dbReference>
<name>A0A8S0X111_9FIRM</name>
<gene>
    <name evidence="4" type="ORF">DEACI_0172</name>
    <name evidence="3" type="ORF">DEACI_3694</name>
</gene>
<accession>A0A8S0X111</accession>
<dbReference type="EMBL" id="LR746496">
    <property type="protein sequence ID" value="CAA7602871.1"/>
    <property type="molecule type" value="Genomic_DNA"/>
</dbReference>
<dbReference type="Proteomes" id="UP001071230">
    <property type="component" value="Unassembled WGS sequence"/>
</dbReference>
<dbReference type="InterPro" id="IPR003425">
    <property type="entry name" value="CCB3/YggT"/>
</dbReference>
<evidence type="ECO:0000313" key="3">
    <source>
        <dbReference type="EMBL" id="CAA7602871.1"/>
    </source>
</evidence>
<comment type="similarity">
    <text evidence="1">Belongs to the YggT family.</text>
</comment>